<dbReference type="RefSeq" id="WP_184017157.1">
    <property type="nucleotide sequence ID" value="NZ_JACIJC010000002.1"/>
</dbReference>
<evidence type="ECO:0000313" key="7">
    <source>
        <dbReference type="Proteomes" id="UP000549617"/>
    </source>
</evidence>
<dbReference type="GO" id="GO:0006310">
    <property type="term" value="P:DNA recombination"/>
    <property type="evidence" value="ECO:0007669"/>
    <property type="project" value="UniProtKB-KW"/>
</dbReference>
<evidence type="ECO:0000259" key="5">
    <source>
        <dbReference type="PROSITE" id="PS51898"/>
    </source>
</evidence>
<dbReference type="Proteomes" id="UP000549617">
    <property type="component" value="Unassembled WGS sequence"/>
</dbReference>
<dbReference type="InterPro" id="IPR025166">
    <property type="entry name" value="Integrase_DNA_bind_dom"/>
</dbReference>
<dbReference type="PANTHER" id="PTHR30629:SF2">
    <property type="entry name" value="PROPHAGE INTEGRASE INTS-RELATED"/>
    <property type="match status" value="1"/>
</dbReference>
<dbReference type="GO" id="GO:0003677">
    <property type="term" value="F:DNA binding"/>
    <property type="evidence" value="ECO:0007669"/>
    <property type="project" value="UniProtKB-KW"/>
</dbReference>
<evidence type="ECO:0000313" key="6">
    <source>
        <dbReference type="EMBL" id="MBB5685658.1"/>
    </source>
</evidence>
<comment type="caution">
    <text evidence="6">The sequence shown here is derived from an EMBL/GenBank/DDBJ whole genome shotgun (WGS) entry which is preliminary data.</text>
</comment>
<keyword evidence="3" id="KW-0238">DNA-binding</keyword>
<evidence type="ECO:0000256" key="4">
    <source>
        <dbReference type="ARBA" id="ARBA00023172"/>
    </source>
</evidence>
<dbReference type="GO" id="GO:0015074">
    <property type="term" value="P:DNA integration"/>
    <property type="evidence" value="ECO:0007669"/>
    <property type="project" value="UniProtKB-KW"/>
</dbReference>
<dbReference type="Pfam" id="PF00589">
    <property type="entry name" value="Phage_integrase"/>
    <property type="match status" value="1"/>
</dbReference>
<gene>
    <name evidence="6" type="ORF">FHS49_001666</name>
</gene>
<dbReference type="Pfam" id="PF13356">
    <property type="entry name" value="Arm-DNA-bind_3"/>
    <property type="match status" value="1"/>
</dbReference>
<organism evidence="6 7">
    <name type="scientific">Sphingobium boeckii</name>
    <dbReference type="NCBI Taxonomy" id="1082345"/>
    <lineage>
        <taxon>Bacteria</taxon>
        <taxon>Pseudomonadati</taxon>
        <taxon>Pseudomonadota</taxon>
        <taxon>Alphaproteobacteria</taxon>
        <taxon>Sphingomonadales</taxon>
        <taxon>Sphingomonadaceae</taxon>
        <taxon>Sphingobium</taxon>
    </lineage>
</organism>
<dbReference type="PROSITE" id="PS51898">
    <property type="entry name" value="TYR_RECOMBINASE"/>
    <property type="match status" value="1"/>
</dbReference>
<dbReference type="PANTHER" id="PTHR30629">
    <property type="entry name" value="PROPHAGE INTEGRASE"/>
    <property type="match status" value="1"/>
</dbReference>
<dbReference type="Pfam" id="PF22022">
    <property type="entry name" value="Phage_int_M"/>
    <property type="match status" value="1"/>
</dbReference>
<dbReference type="InterPro" id="IPR013762">
    <property type="entry name" value="Integrase-like_cat_sf"/>
</dbReference>
<keyword evidence="7" id="KW-1185">Reference proteome</keyword>
<dbReference type="InterPro" id="IPR038488">
    <property type="entry name" value="Integrase_DNA-bd_sf"/>
</dbReference>
<name>A0A7W9AH90_9SPHN</name>
<dbReference type="InterPro" id="IPR050808">
    <property type="entry name" value="Phage_Integrase"/>
</dbReference>
<dbReference type="Gene3D" id="1.10.443.10">
    <property type="entry name" value="Intergrase catalytic core"/>
    <property type="match status" value="1"/>
</dbReference>
<reference evidence="6 7" key="1">
    <citation type="submission" date="2020-08" db="EMBL/GenBank/DDBJ databases">
        <title>Genomic Encyclopedia of Type Strains, Phase IV (KMG-IV): sequencing the most valuable type-strain genomes for metagenomic binning, comparative biology and taxonomic classification.</title>
        <authorList>
            <person name="Goeker M."/>
        </authorList>
    </citation>
    <scope>NUCLEOTIDE SEQUENCE [LARGE SCALE GENOMIC DNA]</scope>
    <source>
        <strain evidence="6 7">DSM 25079</strain>
    </source>
</reference>
<sequence>MAIGRITKRSVDALAKGASEQFLWDDEVKGFGLKVTTAGAKSYVFQYRLGGRGARTQRVTMGKHGNLTPDDARKEAKRLAVLVGQGLDIVQDKRDRQRQAVDLAFRVYLSRFSEQCLKIKWPASHADALATLTRYANPVLGDKPINTITRADMRAVLDQEKIKKRGATRRNLFAFLRRMFNWAISEGDIKESPLTGMEAPPLPQSRDRVLDDGELRLAWITSGKMDYPFGPLIRLLISTGKRLEEVSGLDWKELDRASAMWSLPGSRSKNKDGHECPLSALAIAELDGMAKGDTWPRRGFVFTTTGETSVSGHSRAKTRIDKAMAEIGAKEAKERGEEAEDVPHWKLHDLRRTVATGLQRLGVRFEVTEAVLNHLSGSKSGIAGVYQRHDWKAEKRAALDAWAVHIERSLVAGDTTNVIPMPVQANA</sequence>
<dbReference type="InterPro" id="IPR011010">
    <property type="entry name" value="DNA_brk_join_enz"/>
</dbReference>
<evidence type="ECO:0000256" key="3">
    <source>
        <dbReference type="ARBA" id="ARBA00023125"/>
    </source>
</evidence>
<dbReference type="Gene3D" id="1.10.150.130">
    <property type="match status" value="1"/>
</dbReference>
<dbReference type="EMBL" id="JACIJC010000002">
    <property type="protein sequence ID" value="MBB5685658.1"/>
    <property type="molecule type" value="Genomic_DNA"/>
</dbReference>
<dbReference type="Gene3D" id="3.30.160.390">
    <property type="entry name" value="Integrase, DNA-binding domain"/>
    <property type="match status" value="1"/>
</dbReference>
<dbReference type="AlphaFoldDB" id="A0A7W9AH90"/>
<dbReference type="InterPro" id="IPR010998">
    <property type="entry name" value="Integrase_recombinase_N"/>
</dbReference>
<protein>
    <submittedName>
        <fullName evidence="6">Integrase</fullName>
    </submittedName>
</protein>
<accession>A0A7W9AH90</accession>
<dbReference type="SUPFAM" id="SSF56349">
    <property type="entry name" value="DNA breaking-rejoining enzymes"/>
    <property type="match status" value="1"/>
</dbReference>
<dbReference type="InterPro" id="IPR053876">
    <property type="entry name" value="Phage_int_M"/>
</dbReference>
<feature type="domain" description="Tyr recombinase" evidence="5">
    <location>
        <begin position="205"/>
        <end position="400"/>
    </location>
</feature>
<dbReference type="InterPro" id="IPR002104">
    <property type="entry name" value="Integrase_catalytic"/>
</dbReference>
<keyword evidence="4" id="KW-0233">DNA recombination</keyword>
<proteinExistence type="inferred from homology"/>
<evidence type="ECO:0000256" key="2">
    <source>
        <dbReference type="ARBA" id="ARBA00022908"/>
    </source>
</evidence>
<evidence type="ECO:0000256" key="1">
    <source>
        <dbReference type="ARBA" id="ARBA00008857"/>
    </source>
</evidence>
<keyword evidence="2" id="KW-0229">DNA integration</keyword>
<comment type="similarity">
    <text evidence="1">Belongs to the 'phage' integrase family.</text>
</comment>